<dbReference type="CDD" id="cd00093">
    <property type="entry name" value="HTH_XRE"/>
    <property type="match status" value="1"/>
</dbReference>
<dbReference type="OrthoDB" id="2934970at2"/>
<dbReference type="InterPro" id="IPR010982">
    <property type="entry name" value="Lambda_DNA-bd_dom_sf"/>
</dbReference>
<evidence type="ECO:0000313" key="3">
    <source>
        <dbReference type="Proteomes" id="UP000199159"/>
    </source>
</evidence>
<dbReference type="EMBL" id="FNJU01000004">
    <property type="protein sequence ID" value="SDP64162.1"/>
    <property type="molecule type" value="Genomic_DNA"/>
</dbReference>
<dbReference type="AlphaFoldDB" id="A0A1H0UCX7"/>
<feature type="domain" description="HTH cro/C1-type" evidence="1">
    <location>
        <begin position="10"/>
        <end position="65"/>
    </location>
</feature>
<dbReference type="PROSITE" id="PS50943">
    <property type="entry name" value="HTH_CROC1"/>
    <property type="match status" value="1"/>
</dbReference>
<dbReference type="STRING" id="930152.SAMN05216565_104319"/>
<reference evidence="3" key="1">
    <citation type="submission" date="2016-10" db="EMBL/GenBank/DDBJ databases">
        <authorList>
            <person name="Varghese N."/>
            <person name="Submissions S."/>
        </authorList>
    </citation>
    <scope>NUCLEOTIDE SEQUENCE [LARGE SCALE GENOMIC DNA]</scope>
    <source>
        <strain evidence="3">IBRC-M10078</strain>
    </source>
</reference>
<evidence type="ECO:0000259" key="1">
    <source>
        <dbReference type="PROSITE" id="PS50943"/>
    </source>
</evidence>
<dbReference type="Proteomes" id="UP000199159">
    <property type="component" value="Unassembled WGS sequence"/>
</dbReference>
<sequence length="204" mass="24391">MNGIEFGKELKNIRQKVKYPSKELALEVGRAVTYVSQLERGLIKNPDYETCYMLLKELKFPEDKIDNFLDNFSIISPEREQAELKNDIEKHENQLNVLDKKELDENEVMQLYPFLYEDDDIPKLKRQNYNLHIALNSFIERDITRARKVLTNINALTKSKETFDFFCSLFQYDFFDITKEEKEHLISLIKEFNPSKDEIFDWEE</sequence>
<dbReference type="SUPFAM" id="SSF47413">
    <property type="entry name" value="lambda repressor-like DNA-binding domains"/>
    <property type="match status" value="1"/>
</dbReference>
<evidence type="ECO:0000313" key="2">
    <source>
        <dbReference type="EMBL" id="SDP64162.1"/>
    </source>
</evidence>
<organism evidence="2 3">
    <name type="scientific">Litchfieldia salsa</name>
    <dbReference type="NCBI Taxonomy" id="930152"/>
    <lineage>
        <taxon>Bacteria</taxon>
        <taxon>Bacillati</taxon>
        <taxon>Bacillota</taxon>
        <taxon>Bacilli</taxon>
        <taxon>Bacillales</taxon>
        <taxon>Bacillaceae</taxon>
        <taxon>Litchfieldia</taxon>
    </lineage>
</organism>
<gene>
    <name evidence="2" type="ORF">SAMN05216565_104319</name>
</gene>
<dbReference type="RefSeq" id="WP_090853819.1">
    <property type="nucleotide sequence ID" value="NZ_FNJU01000004.1"/>
</dbReference>
<dbReference type="Pfam" id="PF01381">
    <property type="entry name" value="HTH_3"/>
    <property type="match status" value="1"/>
</dbReference>
<accession>A0A1H0UCX7</accession>
<keyword evidence="3" id="KW-1185">Reference proteome</keyword>
<name>A0A1H0UCX7_9BACI</name>
<proteinExistence type="predicted"/>
<dbReference type="InterPro" id="IPR001387">
    <property type="entry name" value="Cro/C1-type_HTH"/>
</dbReference>
<protein>
    <submittedName>
        <fullName evidence="2">Helix-turn-helix</fullName>
    </submittedName>
</protein>
<dbReference type="GO" id="GO:0003677">
    <property type="term" value="F:DNA binding"/>
    <property type="evidence" value="ECO:0007669"/>
    <property type="project" value="InterPro"/>
</dbReference>
<dbReference type="Gene3D" id="1.10.260.40">
    <property type="entry name" value="lambda repressor-like DNA-binding domains"/>
    <property type="match status" value="1"/>
</dbReference>